<dbReference type="EMBL" id="CBTY010000004">
    <property type="protein sequence ID" value="CDI04904.1"/>
    <property type="molecule type" value="Genomic_DNA"/>
</dbReference>
<comment type="caution">
    <text evidence="2">The sequence shown here is derived from an EMBL/GenBank/DDBJ whole genome shotgun (WGS) entry which is preliminary data.</text>
</comment>
<evidence type="ECO:0000313" key="2">
    <source>
        <dbReference type="EMBL" id="CDI04904.1"/>
    </source>
</evidence>
<keyword evidence="1" id="KW-0175">Coiled coil</keyword>
<organism evidence="2 3">
    <name type="scientific">Candidatus Nitrosotenuis uzonensis</name>
    <dbReference type="NCBI Taxonomy" id="1407055"/>
    <lineage>
        <taxon>Archaea</taxon>
        <taxon>Nitrososphaerota</taxon>
        <taxon>Candidatus Nitrosotenuis</taxon>
    </lineage>
</organism>
<keyword evidence="3" id="KW-1185">Reference proteome</keyword>
<dbReference type="STRING" id="1407055.NITUZ_120008"/>
<protein>
    <submittedName>
        <fullName evidence="2">Uncharacterized protein</fullName>
    </submittedName>
</protein>
<gene>
    <name evidence="2" type="ORF">NITUZ_120008</name>
</gene>
<evidence type="ECO:0000313" key="3">
    <source>
        <dbReference type="Proteomes" id="UP000018159"/>
    </source>
</evidence>
<feature type="coiled-coil region" evidence="1">
    <location>
        <begin position="67"/>
        <end position="94"/>
    </location>
</feature>
<dbReference type="Proteomes" id="UP000018159">
    <property type="component" value="Unassembled WGS sequence"/>
</dbReference>
<reference evidence="2 3" key="1">
    <citation type="journal article" date="2013" name="PLoS ONE">
        <title>Enrichment and Genome Sequence of the Group I.1a Ammonia-Oxidizing Archaeon ?Ca. Nitrosotenuis uzonensis? Representing a Clade Globally.</title>
        <authorList>
            <person name="Lebedeva E.V."/>
            <person name="Hatzenpichler R."/>
            <person name="Pelletier E."/>
            <person name="Schuster N."/>
            <person name="Hauzmayer S."/>
            <person name="Bulaev A."/>
            <person name="Grigor'eva N.V."/>
            <person name="Galushko A."/>
            <person name="Schmid M."/>
            <person name="Palatinszky M."/>
            <person name="Le Paslier D."/>
            <person name="Daims H."/>
            <person name="Wagner M."/>
        </authorList>
    </citation>
    <scope>NUCLEOTIDE SEQUENCE [LARGE SCALE GENOMIC DNA]</scope>
    <source>
        <strain evidence="2 3">N4</strain>
    </source>
</reference>
<accession>V6AQP8</accession>
<dbReference type="AlphaFoldDB" id="V6AQP8"/>
<evidence type="ECO:0000256" key="1">
    <source>
        <dbReference type="SAM" id="Coils"/>
    </source>
</evidence>
<proteinExistence type="predicted"/>
<name>V6AQP8_9ARCH</name>
<sequence>MKTASASCMDAKVPKLEEIYDRIEVEESREQSQADGYQWGIEYLQDVIKQLDKLEQRALEKNDPSFYNNVKLSAQRAREVEKELKNKLRNIRNN</sequence>